<organism evidence="5 6">
    <name type="scientific">Mizuhopecten yessoensis</name>
    <name type="common">Japanese scallop</name>
    <name type="synonym">Patinopecten yessoensis</name>
    <dbReference type="NCBI Taxonomy" id="6573"/>
    <lineage>
        <taxon>Eukaryota</taxon>
        <taxon>Metazoa</taxon>
        <taxon>Spiralia</taxon>
        <taxon>Lophotrochozoa</taxon>
        <taxon>Mollusca</taxon>
        <taxon>Bivalvia</taxon>
        <taxon>Autobranchia</taxon>
        <taxon>Pteriomorphia</taxon>
        <taxon>Pectinida</taxon>
        <taxon>Pectinoidea</taxon>
        <taxon>Pectinidae</taxon>
        <taxon>Mizuhopecten</taxon>
    </lineage>
</organism>
<comment type="caution">
    <text evidence="5">The sequence shown here is derived from an EMBL/GenBank/DDBJ whole genome shotgun (WGS) entry which is preliminary data.</text>
</comment>
<dbReference type="InterPro" id="IPR036291">
    <property type="entry name" value="NAD(P)-bd_dom_sf"/>
</dbReference>
<dbReference type="Proteomes" id="UP000242188">
    <property type="component" value="Unassembled WGS sequence"/>
</dbReference>
<dbReference type="SUPFAM" id="SSF51735">
    <property type="entry name" value="NAD(P)-binding Rossmann-fold domains"/>
    <property type="match status" value="1"/>
</dbReference>
<gene>
    <name evidence="5" type="ORF">KP79_PYT21157</name>
</gene>
<reference evidence="5 6" key="1">
    <citation type="journal article" date="2017" name="Nat. Ecol. Evol.">
        <title>Scallop genome provides insights into evolution of bilaterian karyotype and development.</title>
        <authorList>
            <person name="Wang S."/>
            <person name="Zhang J."/>
            <person name="Jiao W."/>
            <person name="Li J."/>
            <person name="Xun X."/>
            <person name="Sun Y."/>
            <person name="Guo X."/>
            <person name="Huan P."/>
            <person name="Dong B."/>
            <person name="Zhang L."/>
            <person name="Hu X."/>
            <person name="Sun X."/>
            <person name="Wang J."/>
            <person name="Zhao C."/>
            <person name="Wang Y."/>
            <person name="Wang D."/>
            <person name="Huang X."/>
            <person name="Wang R."/>
            <person name="Lv J."/>
            <person name="Li Y."/>
            <person name="Zhang Z."/>
            <person name="Liu B."/>
            <person name="Lu W."/>
            <person name="Hui Y."/>
            <person name="Liang J."/>
            <person name="Zhou Z."/>
            <person name="Hou R."/>
            <person name="Li X."/>
            <person name="Liu Y."/>
            <person name="Li H."/>
            <person name="Ning X."/>
            <person name="Lin Y."/>
            <person name="Zhao L."/>
            <person name="Xing Q."/>
            <person name="Dou J."/>
            <person name="Li Y."/>
            <person name="Mao J."/>
            <person name="Guo H."/>
            <person name="Dou H."/>
            <person name="Li T."/>
            <person name="Mu C."/>
            <person name="Jiang W."/>
            <person name="Fu Q."/>
            <person name="Fu X."/>
            <person name="Miao Y."/>
            <person name="Liu J."/>
            <person name="Yu Q."/>
            <person name="Li R."/>
            <person name="Liao H."/>
            <person name="Li X."/>
            <person name="Kong Y."/>
            <person name="Jiang Z."/>
            <person name="Chourrout D."/>
            <person name="Li R."/>
            <person name="Bao Z."/>
        </authorList>
    </citation>
    <scope>NUCLEOTIDE SEQUENCE [LARGE SCALE GENOMIC DNA]</scope>
    <source>
        <strain evidence="5 6">PY_sf001</strain>
    </source>
</reference>
<evidence type="ECO:0000256" key="3">
    <source>
        <dbReference type="ARBA" id="ARBA00023002"/>
    </source>
</evidence>
<keyword evidence="6" id="KW-1185">Reference proteome</keyword>
<dbReference type="InterPro" id="IPR002347">
    <property type="entry name" value="SDR_fam"/>
</dbReference>
<sequence>MRTPISDKKVAIVTGASRGLGLAIVRGLCRTFRGHVYLTALNSEEAEDAISQLRWEGLDPKFYQLDITDKCQVEKLGEFLKNYYGNIDILVNNAGIAYTSKDVESFSTQAAMTCRTNFYGTLHVCKILFPLLRSHSRVVNISSNVAKIAMAMCSDQVRDRLTDSNLTMTELQQLIHSYVKATESGTQVEEGWPITPYAVSKIGITVMTFIQQREFHQNIRSDIRSDIVVNACCPGFISTAMTRHRGTASPDQGADTPLFLANLPMETTSPCGDYVMNREVQSWG</sequence>
<dbReference type="PANTHER" id="PTHR43963">
    <property type="entry name" value="CARBONYL REDUCTASE 1-RELATED"/>
    <property type="match status" value="1"/>
</dbReference>
<proteinExistence type="inferred from homology"/>
<keyword evidence="3" id="KW-0560">Oxidoreductase</keyword>
<dbReference type="Pfam" id="PF00106">
    <property type="entry name" value="adh_short"/>
    <property type="match status" value="1"/>
</dbReference>
<evidence type="ECO:0000313" key="5">
    <source>
        <dbReference type="EMBL" id="OWF44032.1"/>
    </source>
</evidence>
<dbReference type="PROSITE" id="PS00061">
    <property type="entry name" value="ADH_SHORT"/>
    <property type="match status" value="1"/>
</dbReference>
<keyword evidence="2" id="KW-0521">NADP</keyword>
<evidence type="ECO:0000256" key="1">
    <source>
        <dbReference type="ARBA" id="ARBA00006484"/>
    </source>
</evidence>
<dbReference type="Gene3D" id="3.40.50.720">
    <property type="entry name" value="NAD(P)-binding Rossmann-like Domain"/>
    <property type="match status" value="1"/>
</dbReference>
<evidence type="ECO:0000256" key="2">
    <source>
        <dbReference type="ARBA" id="ARBA00022857"/>
    </source>
</evidence>
<dbReference type="InterPro" id="IPR020904">
    <property type="entry name" value="Sc_DH/Rdtase_CS"/>
</dbReference>
<dbReference type="AlphaFoldDB" id="A0A210Q5K4"/>
<dbReference type="EMBL" id="NEDP02004925">
    <property type="protein sequence ID" value="OWF44032.1"/>
    <property type="molecule type" value="Genomic_DNA"/>
</dbReference>
<dbReference type="OrthoDB" id="7289984at2759"/>
<name>A0A210Q5K4_MIZYE</name>
<dbReference type="PANTHER" id="PTHR43963:SF4">
    <property type="entry name" value="CARBONYL REDUCTASE (NADPH)"/>
    <property type="match status" value="1"/>
</dbReference>
<dbReference type="GO" id="GO:0004090">
    <property type="term" value="F:carbonyl reductase (NADPH) activity"/>
    <property type="evidence" value="ECO:0007669"/>
    <property type="project" value="TreeGrafter"/>
</dbReference>
<comment type="similarity">
    <text evidence="1 4">Belongs to the short-chain dehydrogenases/reductases (SDR) family.</text>
</comment>
<evidence type="ECO:0000256" key="4">
    <source>
        <dbReference type="RuleBase" id="RU000363"/>
    </source>
</evidence>
<dbReference type="PRINTS" id="PR00080">
    <property type="entry name" value="SDRFAMILY"/>
</dbReference>
<dbReference type="PRINTS" id="PR00081">
    <property type="entry name" value="GDHRDH"/>
</dbReference>
<protein>
    <submittedName>
        <fullName evidence="5">Carbonyl reductase [NADPH] 1</fullName>
    </submittedName>
</protein>
<accession>A0A210Q5K4</accession>
<dbReference type="STRING" id="6573.A0A210Q5K4"/>
<evidence type="ECO:0000313" key="6">
    <source>
        <dbReference type="Proteomes" id="UP000242188"/>
    </source>
</evidence>